<dbReference type="PROSITE" id="PS50800">
    <property type="entry name" value="SAP"/>
    <property type="match status" value="6"/>
</dbReference>
<feature type="domain" description="SAP" evidence="4">
    <location>
        <begin position="510"/>
        <end position="544"/>
    </location>
</feature>
<dbReference type="Gene3D" id="1.10.720.30">
    <property type="entry name" value="SAP domain"/>
    <property type="match status" value="2"/>
</dbReference>
<feature type="region of interest" description="Disordered" evidence="3">
    <location>
        <begin position="264"/>
        <end position="359"/>
    </location>
</feature>
<feature type="compositionally biased region" description="Low complexity" evidence="3">
    <location>
        <begin position="740"/>
        <end position="755"/>
    </location>
</feature>
<dbReference type="Proteomes" id="UP001152797">
    <property type="component" value="Unassembled WGS sequence"/>
</dbReference>
<dbReference type="EMBL" id="CAMXCT030001035">
    <property type="protein sequence ID" value="CAL4773310.1"/>
    <property type="molecule type" value="Genomic_DNA"/>
</dbReference>
<dbReference type="AlphaFoldDB" id="A0A9P1FRS1"/>
<feature type="compositionally biased region" description="Basic and acidic residues" evidence="3">
    <location>
        <begin position="990"/>
        <end position="1003"/>
    </location>
</feature>
<feature type="compositionally biased region" description="Low complexity" evidence="3">
    <location>
        <begin position="117"/>
        <end position="141"/>
    </location>
</feature>
<evidence type="ECO:0000259" key="4">
    <source>
        <dbReference type="PROSITE" id="PS50800"/>
    </source>
</evidence>
<proteinExistence type="inferred from homology"/>
<evidence type="ECO:0000256" key="1">
    <source>
        <dbReference type="ARBA" id="ARBA00022553"/>
    </source>
</evidence>
<feature type="domain" description="SAP" evidence="4">
    <location>
        <begin position="454"/>
        <end position="488"/>
    </location>
</feature>
<dbReference type="EMBL" id="CAMXCT010001035">
    <property type="protein sequence ID" value="CAI3985998.1"/>
    <property type="molecule type" value="Genomic_DNA"/>
</dbReference>
<dbReference type="InterPro" id="IPR003034">
    <property type="entry name" value="SAP_dom"/>
</dbReference>
<feature type="region of interest" description="Disordered" evidence="3">
    <location>
        <begin position="710"/>
        <end position="780"/>
    </location>
</feature>
<protein>
    <recommendedName>
        <fullName evidence="4">SAP domain-containing protein</fullName>
    </recommendedName>
</protein>
<feature type="region of interest" description="Disordered" evidence="3">
    <location>
        <begin position="117"/>
        <end position="142"/>
    </location>
</feature>
<feature type="domain" description="SAP" evidence="4">
    <location>
        <begin position="148"/>
        <end position="182"/>
    </location>
</feature>
<feature type="region of interest" description="Disordered" evidence="3">
    <location>
        <begin position="542"/>
        <end position="621"/>
    </location>
</feature>
<evidence type="ECO:0000256" key="2">
    <source>
        <dbReference type="ARBA" id="ARBA00046328"/>
    </source>
</evidence>
<dbReference type="GO" id="GO:0005634">
    <property type="term" value="C:nucleus"/>
    <property type="evidence" value="ECO:0007669"/>
    <property type="project" value="TreeGrafter"/>
</dbReference>
<evidence type="ECO:0000256" key="3">
    <source>
        <dbReference type="SAM" id="MobiDB-lite"/>
    </source>
</evidence>
<feature type="domain" description="SAP" evidence="4">
    <location>
        <begin position="365"/>
        <end position="399"/>
    </location>
</feature>
<evidence type="ECO:0000313" key="7">
    <source>
        <dbReference type="Proteomes" id="UP001152797"/>
    </source>
</evidence>
<feature type="compositionally biased region" description="Low complexity" evidence="3">
    <location>
        <begin position="967"/>
        <end position="987"/>
    </location>
</feature>
<gene>
    <name evidence="5" type="ORF">C1SCF055_LOCUS13383</name>
</gene>
<feature type="domain" description="SAP" evidence="4">
    <location>
        <begin position="224"/>
        <end position="258"/>
    </location>
</feature>
<dbReference type="OrthoDB" id="436604at2759"/>
<dbReference type="InterPro" id="IPR052240">
    <property type="entry name" value="SAP_domain_ribonucleoprotein"/>
</dbReference>
<dbReference type="SUPFAM" id="SSF68906">
    <property type="entry name" value="SAP domain"/>
    <property type="match status" value="1"/>
</dbReference>
<dbReference type="GO" id="GO:0016973">
    <property type="term" value="P:poly(A)+ mRNA export from nucleus"/>
    <property type="evidence" value="ECO:0007669"/>
    <property type="project" value="TreeGrafter"/>
</dbReference>
<evidence type="ECO:0000313" key="5">
    <source>
        <dbReference type="EMBL" id="CAI3985998.1"/>
    </source>
</evidence>
<feature type="region of interest" description="Disordered" evidence="3">
    <location>
        <begin position="1"/>
        <end position="77"/>
    </location>
</feature>
<dbReference type="Pfam" id="PF02037">
    <property type="entry name" value="SAP"/>
    <property type="match status" value="2"/>
</dbReference>
<feature type="compositionally biased region" description="Basic residues" evidence="3">
    <location>
        <begin position="180"/>
        <end position="191"/>
    </location>
</feature>
<keyword evidence="1" id="KW-0597">Phosphoprotein</keyword>
<dbReference type="InterPro" id="IPR036361">
    <property type="entry name" value="SAP_dom_sf"/>
</dbReference>
<organism evidence="5">
    <name type="scientific">Cladocopium goreaui</name>
    <dbReference type="NCBI Taxonomy" id="2562237"/>
    <lineage>
        <taxon>Eukaryota</taxon>
        <taxon>Sar</taxon>
        <taxon>Alveolata</taxon>
        <taxon>Dinophyceae</taxon>
        <taxon>Suessiales</taxon>
        <taxon>Symbiodiniaceae</taxon>
        <taxon>Cladocopium</taxon>
    </lineage>
</organism>
<comment type="caution">
    <text evidence="5">The sequence shown here is derived from an EMBL/GenBank/DDBJ whole genome shotgun (WGS) entry which is preliminary data.</text>
</comment>
<feature type="region of interest" description="Disordered" evidence="3">
    <location>
        <begin position="831"/>
        <end position="864"/>
    </location>
</feature>
<keyword evidence="7" id="KW-1185">Reference proteome</keyword>
<accession>A0A9P1FRS1</accession>
<feature type="domain" description="SAP" evidence="4">
    <location>
        <begin position="670"/>
        <end position="704"/>
    </location>
</feature>
<name>A0A9P1FRS1_9DINO</name>
<reference evidence="6 7" key="2">
    <citation type="submission" date="2024-05" db="EMBL/GenBank/DDBJ databases">
        <authorList>
            <person name="Chen Y."/>
            <person name="Shah S."/>
            <person name="Dougan E. K."/>
            <person name="Thang M."/>
            <person name="Chan C."/>
        </authorList>
    </citation>
    <scope>NUCLEOTIDE SEQUENCE [LARGE SCALE GENOMIC DNA]</scope>
</reference>
<comment type="similarity">
    <text evidence="2">Belongs to the SAP domain-containing ribonucleoprotein family.</text>
</comment>
<feature type="compositionally biased region" description="Polar residues" evidence="3">
    <location>
        <begin position="608"/>
        <end position="621"/>
    </location>
</feature>
<feature type="region of interest" description="Disordered" evidence="3">
    <location>
        <begin position="180"/>
        <end position="208"/>
    </location>
</feature>
<feature type="region of interest" description="Disordered" evidence="3">
    <location>
        <begin position="918"/>
        <end position="1031"/>
    </location>
</feature>
<dbReference type="PANTHER" id="PTHR46551:SF1">
    <property type="entry name" value="SAP DOMAIN-CONTAINING RIBONUCLEOPROTEIN"/>
    <property type="match status" value="1"/>
</dbReference>
<dbReference type="PANTHER" id="PTHR46551">
    <property type="entry name" value="SAP DOMAIN-CONTAINING RIBONUCLEOPROTEIN"/>
    <property type="match status" value="1"/>
</dbReference>
<feature type="compositionally biased region" description="Low complexity" evidence="3">
    <location>
        <begin position="942"/>
        <end position="960"/>
    </location>
</feature>
<dbReference type="SMART" id="SM00513">
    <property type="entry name" value="SAP"/>
    <property type="match status" value="6"/>
</dbReference>
<sequence length="1052" mass="111329">MRVEELPTEDLCKTSPPAEKEASQVHAPMMQTEPKEAEASWEAAFEGARVEVQPEEGAETCPGVKEVERENPARMQAPEVAEDALQMEPSAFAGTQVFEALEEAPMVEKMTKEIAAGAEEPETPAMAETEVEGNEVAAEVADPPAKELKAMSYKELVALAKQRGVRASGKKAEILKRLQRANAKAKAKPAKPAKANAGQEVPSPRHSVKEVEDTLAASQRGGSIDVMPLAELRKACEDLQMPSTGSREALLKRLAMYVNTAATPLSQSQGGGEESQAPGGNLLTLPETQACHPFDQGVSAGASPVQSQQDEGGDSIEATEFPGLERGNSPVPKGSPRPTWSPRRMPPPSEVPKKARKAPCGIQDLSTKTAKELQQICKDRGLSCRGGKALLLERLVEAEQAQETPTPASPVGLPVPPTRSPLRHGDAFMEAVEASQDSAASAATTVLTSFAKNLAALPLSELRSACEARDLPSHGTQQQLVGRLAALLVVPPDPVGASQATVYEEVPASMDTLSLAGLQAACRACGLSSNGSASVLAERLASHVAEETQEDSAPADAAVHEDAEDPPGVKTPPPTASVASPVRDAVEMQTEASPADSIPAAQPDMSAEGSSQEAKAEASQQLEPLEALESQLVGDLDEPVDEPADEPIDTVEPPVPTELPRLDDGFRAGLRLLHTDELRRACLDRGLNFQGTKGTLLNRLLEHFARAPLPTPTQEVSSNLKPLEASAKTSKVDPKSSPKQQVAPVVEAPAQAAPEAPVPPDLTVAVEPPSKKQKLQPKAVQIPSEIQQLRPLQSTAKAPVLRTLSSRPRTATAVAPNFTALWRTMCPAQQTEAPKSGQGVGLSVAAPGRKRTKRTERTRTARTAPRNKLRVGSCHGRTVAGAPCRNAGRAHPAGARFAYCARHSQHWARYESVGVEDLPPKPLKAVAPSDDQDAMVTPSEVQRPVATPARAAAKRVAAQPVKPPAKPAQGATVKPKVAKVKTPSPKANARRKDAKGDGKDHGRVSPKKSQTQRSPKAVTARSAKRSHEALELPGLSKVMALLPNVPSKRCKR</sequence>
<dbReference type="EMBL" id="CAMXCT020001035">
    <property type="protein sequence ID" value="CAL1139373.1"/>
    <property type="molecule type" value="Genomic_DNA"/>
</dbReference>
<reference evidence="5" key="1">
    <citation type="submission" date="2022-10" db="EMBL/GenBank/DDBJ databases">
        <authorList>
            <person name="Chen Y."/>
            <person name="Dougan E. K."/>
            <person name="Chan C."/>
            <person name="Rhodes N."/>
            <person name="Thang M."/>
        </authorList>
    </citation>
    <scope>NUCLEOTIDE SEQUENCE</scope>
</reference>
<evidence type="ECO:0000313" key="6">
    <source>
        <dbReference type="EMBL" id="CAL4773310.1"/>
    </source>
</evidence>